<dbReference type="InterPro" id="IPR036249">
    <property type="entry name" value="Thioredoxin-like_sf"/>
</dbReference>
<keyword evidence="4" id="KW-0049">Antioxidant</keyword>
<dbReference type="Proteomes" id="UP000557717">
    <property type="component" value="Unassembled WGS sequence"/>
</dbReference>
<evidence type="ECO:0000256" key="4">
    <source>
        <dbReference type="ARBA" id="ARBA00022862"/>
    </source>
</evidence>
<dbReference type="RefSeq" id="WP_184019008.1">
    <property type="nucleotide sequence ID" value="NZ_JACHFD010000011.1"/>
</dbReference>
<dbReference type="PANTHER" id="PTHR42801:SF7">
    <property type="entry name" value="SLL1159 PROTEIN"/>
    <property type="match status" value="1"/>
</dbReference>
<dbReference type="EMBL" id="JACHFD010000011">
    <property type="protein sequence ID" value="MBB5352187.1"/>
    <property type="molecule type" value="Genomic_DNA"/>
</dbReference>
<evidence type="ECO:0000256" key="12">
    <source>
        <dbReference type="SAM" id="SignalP"/>
    </source>
</evidence>
<dbReference type="GO" id="GO:0045454">
    <property type="term" value="P:cell redox homeostasis"/>
    <property type="evidence" value="ECO:0007669"/>
    <property type="project" value="TreeGrafter"/>
</dbReference>
<evidence type="ECO:0000256" key="7">
    <source>
        <dbReference type="ARBA" id="ARBA00023284"/>
    </source>
</evidence>
<comment type="similarity">
    <text evidence="9">Belongs to the peroxiredoxin family. BCP/PrxQ subfamily.</text>
</comment>
<keyword evidence="15" id="KW-1185">Reference proteome</keyword>
<comment type="caution">
    <text evidence="14">The sequence shown here is derived from an EMBL/GenBank/DDBJ whole genome shotgun (WGS) entry which is preliminary data.</text>
</comment>
<evidence type="ECO:0000256" key="2">
    <source>
        <dbReference type="ARBA" id="ARBA00013017"/>
    </source>
</evidence>
<comment type="catalytic activity">
    <reaction evidence="11">
        <text>a hydroperoxide + [thioredoxin]-dithiol = an alcohol + [thioredoxin]-disulfide + H2O</text>
        <dbReference type="Rhea" id="RHEA:62620"/>
        <dbReference type="Rhea" id="RHEA-COMP:10698"/>
        <dbReference type="Rhea" id="RHEA-COMP:10700"/>
        <dbReference type="ChEBI" id="CHEBI:15377"/>
        <dbReference type="ChEBI" id="CHEBI:29950"/>
        <dbReference type="ChEBI" id="CHEBI:30879"/>
        <dbReference type="ChEBI" id="CHEBI:35924"/>
        <dbReference type="ChEBI" id="CHEBI:50058"/>
        <dbReference type="EC" id="1.11.1.24"/>
    </reaction>
</comment>
<dbReference type="InterPro" id="IPR000866">
    <property type="entry name" value="AhpC/TSA"/>
</dbReference>
<name>A0A840V1G5_9BACT</name>
<feature type="domain" description="Thioredoxin" evidence="13">
    <location>
        <begin position="59"/>
        <end position="233"/>
    </location>
</feature>
<organism evidence="14 15">
    <name type="scientific">Haloferula luteola</name>
    <dbReference type="NCBI Taxonomy" id="595692"/>
    <lineage>
        <taxon>Bacteria</taxon>
        <taxon>Pseudomonadati</taxon>
        <taxon>Verrucomicrobiota</taxon>
        <taxon>Verrucomicrobiia</taxon>
        <taxon>Verrucomicrobiales</taxon>
        <taxon>Verrucomicrobiaceae</taxon>
        <taxon>Haloferula</taxon>
    </lineage>
</organism>
<evidence type="ECO:0000256" key="6">
    <source>
        <dbReference type="ARBA" id="ARBA00023157"/>
    </source>
</evidence>
<evidence type="ECO:0000256" key="8">
    <source>
        <dbReference type="ARBA" id="ARBA00032824"/>
    </source>
</evidence>
<dbReference type="GO" id="GO:0005737">
    <property type="term" value="C:cytoplasm"/>
    <property type="evidence" value="ECO:0007669"/>
    <property type="project" value="TreeGrafter"/>
</dbReference>
<feature type="chain" id="PRO_5032315182" description="thioredoxin-dependent peroxiredoxin" evidence="12">
    <location>
        <begin position="17"/>
        <end position="233"/>
    </location>
</feature>
<evidence type="ECO:0000256" key="5">
    <source>
        <dbReference type="ARBA" id="ARBA00023002"/>
    </source>
</evidence>
<evidence type="ECO:0000256" key="3">
    <source>
        <dbReference type="ARBA" id="ARBA00022559"/>
    </source>
</evidence>
<dbReference type="SUPFAM" id="SSF52833">
    <property type="entry name" value="Thioredoxin-like"/>
    <property type="match status" value="1"/>
</dbReference>
<gene>
    <name evidence="14" type="ORF">HNR46_002430</name>
</gene>
<dbReference type="CDD" id="cd02970">
    <property type="entry name" value="PRX_like2"/>
    <property type="match status" value="1"/>
</dbReference>
<dbReference type="PROSITE" id="PS51352">
    <property type="entry name" value="THIOREDOXIN_2"/>
    <property type="match status" value="1"/>
</dbReference>
<keyword evidence="6" id="KW-1015">Disulfide bond</keyword>
<dbReference type="GO" id="GO:0008379">
    <property type="term" value="F:thioredoxin peroxidase activity"/>
    <property type="evidence" value="ECO:0007669"/>
    <property type="project" value="TreeGrafter"/>
</dbReference>
<evidence type="ECO:0000259" key="13">
    <source>
        <dbReference type="PROSITE" id="PS51352"/>
    </source>
</evidence>
<sequence length="233" mass="25577">MRLFLASLLLLGSVHAETLAEKLEARSAEADKQGDPAVRREFAKGIEAVAASGILDRALQVGDTAPDFTLKNALGQEVQLSKELTQGPVVLTWYRGGWCPYCNIALAALQEKLPEIRRAGAQLIALTPELPDKSLSTAEKNHLEFQVLTDLNHQVAKTYGIAFELTPTVRELYQKFFDLTEFNGAEAGHATLPLAATYIIGQDGKIQWAFLDADYRKRAEPADIVAFLKKPAE</sequence>
<accession>A0A840V1G5</accession>
<dbReference type="Pfam" id="PF00578">
    <property type="entry name" value="AhpC-TSA"/>
    <property type="match status" value="1"/>
</dbReference>
<keyword evidence="12" id="KW-0732">Signal</keyword>
<proteinExistence type="inferred from homology"/>
<evidence type="ECO:0000256" key="11">
    <source>
        <dbReference type="ARBA" id="ARBA00049091"/>
    </source>
</evidence>
<evidence type="ECO:0000313" key="14">
    <source>
        <dbReference type="EMBL" id="MBB5352187.1"/>
    </source>
</evidence>
<dbReference type="InterPro" id="IPR013766">
    <property type="entry name" value="Thioredoxin_domain"/>
</dbReference>
<reference evidence="14 15" key="1">
    <citation type="submission" date="2020-08" db="EMBL/GenBank/DDBJ databases">
        <title>Genomic Encyclopedia of Type Strains, Phase IV (KMG-IV): sequencing the most valuable type-strain genomes for metagenomic binning, comparative biology and taxonomic classification.</title>
        <authorList>
            <person name="Goeker M."/>
        </authorList>
    </citation>
    <scope>NUCLEOTIDE SEQUENCE [LARGE SCALE GENOMIC DNA]</scope>
    <source>
        <strain evidence="14 15">YC6886</strain>
    </source>
</reference>
<dbReference type="AlphaFoldDB" id="A0A840V1G5"/>
<evidence type="ECO:0000256" key="1">
    <source>
        <dbReference type="ARBA" id="ARBA00003330"/>
    </source>
</evidence>
<keyword evidence="3" id="KW-0575">Peroxidase</keyword>
<feature type="signal peptide" evidence="12">
    <location>
        <begin position="1"/>
        <end position="16"/>
    </location>
</feature>
<protein>
    <recommendedName>
        <fullName evidence="2">thioredoxin-dependent peroxiredoxin</fullName>
        <ecNumber evidence="2">1.11.1.24</ecNumber>
    </recommendedName>
    <alternativeName>
        <fullName evidence="8">Thioredoxin peroxidase</fullName>
    </alternativeName>
    <alternativeName>
        <fullName evidence="10">Thioredoxin-dependent peroxiredoxin Bcp</fullName>
    </alternativeName>
</protein>
<dbReference type="PANTHER" id="PTHR42801">
    <property type="entry name" value="THIOREDOXIN-DEPENDENT PEROXIDE REDUCTASE"/>
    <property type="match status" value="1"/>
</dbReference>
<dbReference type="Gene3D" id="3.40.30.10">
    <property type="entry name" value="Glutaredoxin"/>
    <property type="match status" value="1"/>
</dbReference>
<dbReference type="EC" id="1.11.1.24" evidence="2"/>
<keyword evidence="5" id="KW-0560">Oxidoreductase</keyword>
<dbReference type="InterPro" id="IPR050924">
    <property type="entry name" value="Peroxiredoxin_BCP/PrxQ"/>
</dbReference>
<evidence type="ECO:0000256" key="10">
    <source>
        <dbReference type="ARBA" id="ARBA00042639"/>
    </source>
</evidence>
<evidence type="ECO:0000256" key="9">
    <source>
        <dbReference type="ARBA" id="ARBA00038489"/>
    </source>
</evidence>
<keyword evidence="7" id="KW-0676">Redox-active center</keyword>
<evidence type="ECO:0000313" key="15">
    <source>
        <dbReference type="Proteomes" id="UP000557717"/>
    </source>
</evidence>
<dbReference type="GO" id="GO:0034599">
    <property type="term" value="P:cellular response to oxidative stress"/>
    <property type="evidence" value="ECO:0007669"/>
    <property type="project" value="TreeGrafter"/>
</dbReference>
<comment type="function">
    <text evidence="1">Thiol-specific peroxidase that catalyzes the reduction of hydrogen peroxide and organic hydroperoxides to water and alcohols, respectively. Plays a role in cell protection against oxidative stress by detoxifying peroxides and as sensor of hydrogen peroxide-mediated signaling events.</text>
</comment>